<dbReference type="Proteomes" id="UP001324287">
    <property type="component" value="Chromosome"/>
</dbReference>
<keyword evidence="2" id="KW-1185">Reference proteome</keyword>
<proteinExistence type="predicted"/>
<name>A0ABZ1AZH1_9ACTN</name>
<protein>
    <submittedName>
        <fullName evidence="1">TIGR04222 domain-containing membrane protein</fullName>
    </submittedName>
</protein>
<dbReference type="RefSeq" id="WP_324274396.1">
    <property type="nucleotide sequence ID" value="NZ_CP141261.1"/>
</dbReference>
<evidence type="ECO:0000313" key="2">
    <source>
        <dbReference type="Proteomes" id="UP001324287"/>
    </source>
</evidence>
<reference evidence="1 2" key="1">
    <citation type="submission" date="2023-12" db="EMBL/GenBank/DDBJ databases">
        <title>Blastococcus brunescens sp. nov., an actonobacterium isolated from sandstone collected in sahara desert.</title>
        <authorList>
            <person name="Gtari M."/>
            <person name="Ghodhbane F."/>
        </authorList>
    </citation>
    <scope>NUCLEOTIDE SEQUENCE [LARGE SCALE GENOMIC DNA]</scope>
    <source>
        <strain evidence="1 2">BMG 8361</strain>
    </source>
</reference>
<organism evidence="1 2">
    <name type="scientific">Blastococcus brunescens</name>
    <dbReference type="NCBI Taxonomy" id="1564165"/>
    <lineage>
        <taxon>Bacteria</taxon>
        <taxon>Bacillati</taxon>
        <taxon>Actinomycetota</taxon>
        <taxon>Actinomycetes</taxon>
        <taxon>Geodermatophilales</taxon>
        <taxon>Geodermatophilaceae</taxon>
        <taxon>Blastococcus</taxon>
    </lineage>
</organism>
<dbReference type="EMBL" id="CP141261">
    <property type="protein sequence ID" value="WRL63048.1"/>
    <property type="molecule type" value="Genomic_DNA"/>
</dbReference>
<dbReference type="NCBIfam" id="TIGR04222">
    <property type="entry name" value="near_uncomplex"/>
    <property type="match status" value="1"/>
</dbReference>
<dbReference type="InterPro" id="IPR026467">
    <property type="entry name" value="Ser/Gly_Cys_C_dom"/>
</dbReference>
<accession>A0ABZ1AZH1</accession>
<evidence type="ECO:0000313" key="1">
    <source>
        <dbReference type="EMBL" id="WRL63048.1"/>
    </source>
</evidence>
<gene>
    <name evidence="1" type="ORF">U6N30_24905</name>
</gene>
<sequence length="219" mass="23144">MTATGGPPRLDLYDIAFLTGGPRRVVDTALVALVESGRVRVHAPGQLAVVQPGRRHPVEAALMDAIGTHGHRSVDTIHWRLVGDERLLDSGRSLTAAGLLRRRVPLAGRGRGQRLSMTRAGRRALREVRQAPSSHALCAGTALVVALDGRAVMPDPALRAAIFEPPVPPLPRSSGVGWRLRRAELRDPELAIHRTQQTALGGAAAMGFLEGGAGDGGGF</sequence>